<gene>
    <name evidence="1" type="ORF">A2406_04160</name>
</gene>
<name>A0A1G2BXN0_9BACT</name>
<protein>
    <submittedName>
        <fullName evidence="1">Uncharacterized protein</fullName>
    </submittedName>
</protein>
<dbReference type="AlphaFoldDB" id="A0A1G2BXN0"/>
<evidence type="ECO:0000313" key="2">
    <source>
        <dbReference type="Proteomes" id="UP000177626"/>
    </source>
</evidence>
<organism evidence="1 2">
    <name type="scientific">Candidatus Komeilibacteria bacterium RIFOXYC1_FULL_37_11</name>
    <dbReference type="NCBI Taxonomy" id="1798555"/>
    <lineage>
        <taxon>Bacteria</taxon>
        <taxon>Candidatus Komeiliibacteriota</taxon>
    </lineage>
</organism>
<reference evidence="1 2" key="1">
    <citation type="journal article" date="2016" name="Nat. Commun.">
        <title>Thousands of microbial genomes shed light on interconnected biogeochemical processes in an aquifer system.</title>
        <authorList>
            <person name="Anantharaman K."/>
            <person name="Brown C.T."/>
            <person name="Hug L.A."/>
            <person name="Sharon I."/>
            <person name="Castelle C.J."/>
            <person name="Probst A.J."/>
            <person name="Thomas B.C."/>
            <person name="Singh A."/>
            <person name="Wilkins M.J."/>
            <person name="Karaoz U."/>
            <person name="Brodie E.L."/>
            <person name="Williams K.H."/>
            <person name="Hubbard S.S."/>
            <person name="Banfield J.F."/>
        </authorList>
    </citation>
    <scope>NUCLEOTIDE SEQUENCE [LARGE SCALE GENOMIC DNA]</scope>
</reference>
<comment type="caution">
    <text evidence="1">The sequence shown here is derived from an EMBL/GenBank/DDBJ whole genome shotgun (WGS) entry which is preliminary data.</text>
</comment>
<dbReference type="Gene3D" id="1.20.5.110">
    <property type="match status" value="1"/>
</dbReference>
<dbReference type="EMBL" id="MHKQ01000018">
    <property type="protein sequence ID" value="OGY93731.1"/>
    <property type="molecule type" value="Genomic_DNA"/>
</dbReference>
<sequence length="70" mass="8168">MKKKSEVTNLEILDAINDFSTSVDKRFDGVESRLDSLEYNQENIISKLDNVAHRFEIRDLEKRVGILENK</sequence>
<dbReference type="Proteomes" id="UP000177626">
    <property type="component" value="Unassembled WGS sequence"/>
</dbReference>
<evidence type="ECO:0000313" key="1">
    <source>
        <dbReference type="EMBL" id="OGY93731.1"/>
    </source>
</evidence>
<accession>A0A1G2BXN0</accession>
<proteinExistence type="predicted"/>